<keyword evidence="1" id="KW-1133">Transmembrane helix</keyword>
<dbReference type="Proteomes" id="UP000186588">
    <property type="component" value="Unassembled WGS sequence"/>
</dbReference>
<evidence type="ECO:0000313" key="2">
    <source>
        <dbReference type="EMBL" id="GAT90028.1"/>
    </source>
</evidence>
<name>A0A1L8CFR0_9LACO</name>
<dbReference type="EMBL" id="BDDX01000001">
    <property type="protein sequence ID" value="GAT90028.1"/>
    <property type="molecule type" value="Genomic_DNA"/>
</dbReference>
<accession>A0A1L8CFR0</accession>
<keyword evidence="1" id="KW-0812">Transmembrane</keyword>
<evidence type="ECO:0000313" key="3">
    <source>
        <dbReference type="Proteomes" id="UP000186588"/>
    </source>
</evidence>
<feature type="transmembrane region" description="Helical" evidence="1">
    <location>
        <begin position="79"/>
        <end position="112"/>
    </location>
</feature>
<feature type="transmembrane region" description="Helical" evidence="1">
    <location>
        <begin position="48"/>
        <end position="67"/>
    </location>
</feature>
<feature type="transmembrane region" description="Helical" evidence="1">
    <location>
        <begin position="7"/>
        <end position="28"/>
    </location>
</feature>
<protein>
    <submittedName>
        <fullName evidence="2">Uncharacterized protein</fullName>
    </submittedName>
</protein>
<organism evidence="2 3">
    <name type="scientific">Apilactobacillus kunkeei</name>
    <dbReference type="NCBI Taxonomy" id="148814"/>
    <lineage>
        <taxon>Bacteria</taxon>
        <taxon>Bacillati</taxon>
        <taxon>Bacillota</taxon>
        <taxon>Bacilli</taxon>
        <taxon>Lactobacillales</taxon>
        <taxon>Lactobacillaceae</taxon>
        <taxon>Apilactobacillus</taxon>
    </lineage>
</organism>
<dbReference type="RefSeq" id="WP_094750396.1">
    <property type="nucleotide sequence ID" value="NZ_BDDX01000001.1"/>
</dbReference>
<comment type="caution">
    <text evidence="2">The sequence shown here is derived from an EMBL/GenBank/DDBJ whole genome shotgun (WGS) entry which is preliminary data.</text>
</comment>
<keyword evidence="1" id="KW-0472">Membrane</keyword>
<dbReference type="AlphaFoldDB" id="A0A1L8CFR0"/>
<gene>
    <name evidence="2" type="ORF">FF306_00119</name>
</gene>
<sequence length="118" mass="13299">MKKASSIFIKLICTLLNFSLIVFTMFGVCSNWYSAATYSNNLKIDSLIVIQLLFVLLAIAQIISFFINKMDLKKEAVISVVLFILGIILYILQAATMQFLACILIILLLLIIDKKYLA</sequence>
<evidence type="ECO:0000256" key="1">
    <source>
        <dbReference type="SAM" id="Phobius"/>
    </source>
</evidence>
<proteinExistence type="predicted"/>
<reference evidence="2 3" key="1">
    <citation type="journal article" date="2016" name="Syst. Appl. Microbiol.">
        <title>Genomic characterization of a fructophilic bee symbiont Lactobacillus kunkeei reveals its niche-specific adaptation.</title>
        <authorList>
            <person name="Maeno S."/>
            <person name="Tanizawa Y."/>
            <person name="Kanesaki Y."/>
            <person name="Kubota E."/>
            <person name="Kumar H."/>
            <person name="Dicks L."/>
            <person name="Salminen S."/>
            <person name="Nakagawa J."/>
            <person name="Arita M."/>
            <person name="Endo A."/>
        </authorList>
    </citation>
    <scope>NUCLEOTIDE SEQUENCE [LARGE SCALE GENOMIC DNA]</scope>
    <source>
        <strain evidence="2 3">FF30-6</strain>
    </source>
</reference>